<keyword evidence="1" id="KW-0812">Transmembrane</keyword>
<sequence length="126" mass="14521">MSDPFFGGGAFRLFDIMFVLVPILVIGGFVFVFGSMIYTAASNIQKPLLTRRARVVAKRVRHSTHHHHHGDHHHHSHHTAYYVTFEFEDGRREEFSVRGDQYGLLVEGDEGTLQSQGTWFKGFYRD</sequence>
<gene>
    <name evidence="2" type="ORF">A6D92_06585</name>
</gene>
<name>A0A1Y2T4S2_SYMTR</name>
<evidence type="ECO:0000256" key="1">
    <source>
        <dbReference type="SAM" id="Phobius"/>
    </source>
</evidence>
<protein>
    <recommendedName>
        <fullName evidence="4">DUF2500 domain-containing protein</fullName>
    </recommendedName>
</protein>
<evidence type="ECO:0008006" key="4">
    <source>
        <dbReference type="Google" id="ProtNLM"/>
    </source>
</evidence>
<dbReference type="AlphaFoldDB" id="A0A1Y2T4S2"/>
<dbReference type="Gene3D" id="2.40.50.660">
    <property type="match status" value="1"/>
</dbReference>
<dbReference type="Proteomes" id="UP000194267">
    <property type="component" value="Unassembled WGS sequence"/>
</dbReference>
<keyword evidence="1" id="KW-0472">Membrane</keyword>
<evidence type="ECO:0000313" key="2">
    <source>
        <dbReference type="EMBL" id="OTA41451.1"/>
    </source>
</evidence>
<dbReference type="EMBL" id="LWLV01000457">
    <property type="protein sequence ID" value="OTA41451.1"/>
    <property type="molecule type" value="Genomic_DNA"/>
</dbReference>
<dbReference type="InterPro" id="IPR019635">
    <property type="entry name" value="DUF2500"/>
</dbReference>
<accession>A0A1Y2T4S2</accession>
<reference evidence="3" key="1">
    <citation type="submission" date="2016-04" db="EMBL/GenBank/DDBJ databases">
        <authorList>
            <person name="Antunes L.P."/>
            <person name="Martins L.F."/>
            <person name="Pereira R.V."/>
            <person name="Thomas A.M."/>
            <person name="Barbosa D."/>
            <person name="Nascimento L."/>
            <person name="Silva G.M."/>
            <person name="Condomitti G.W."/>
            <person name="Digiampietri L.A."/>
            <person name="Lombardi K.C."/>
            <person name="Ramos P.L."/>
            <person name="Quaggio R.B."/>
            <person name="Oliveira J.C."/>
            <person name="Pascon R.C."/>
            <person name="Cruz J.B."/>
            <person name="Silva A.M."/>
            <person name="Setubal J.C."/>
        </authorList>
    </citation>
    <scope>NUCLEOTIDE SEQUENCE [LARGE SCALE GENOMIC DNA]</scope>
</reference>
<keyword evidence="1" id="KW-1133">Transmembrane helix</keyword>
<feature type="transmembrane region" description="Helical" evidence="1">
    <location>
        <begin position="16"/>
        <end position="41"/>
    </location>
</feature>
<evidence type="ECO:0000313" key="3">
    <source>
        <dbReference type="Proteomes" id="UP000194267"/>
    </source>
</evidence>
<comment type="caution">
    <text evidence="2">The sequence shown here is derived from an EMBL/GenBank/DDBJ whole genome shotgun (WGS) entry which is preliminary data.</text>
</comment>
<proteinExistence type="predicted"/>
<dbReference type="Pfam" id="PF10694">
    <property type="entry name" value="DUF2500"/>
    <property type="match status" value="1"/>
</dbReference>
<organism evidence="2 3">
    <name type="scientific">Symbiobacterium thermophilum</name>
    <dbReference type="NCBI Taxonomy" id="2734"/>
    <lineage>
        <taxon>Bacteria</taxon>
        <taxon>Bacillati</taxon>
        <taxon>Bacillota</taxon>
        <taxon>Clostridia</taxon>
        <taxon>Eubacteriales</taxon>
        <taxon>Symbiobacteriaceae</taxon>
        <taxon>Symbiobacterium</taxon>
    </lineage>
</organism>